<evidence type="ECO:0000256" key="5">
    <source>
        <dbReference type="ARBA" id="ARBA00022723"/>
    </source>
</evidence>
<keyword evidence="12 13" id="KW-0106">Calcium</keyword>
<dbReference type="GO" id="GO:0003677">
    <property type="term" value="F:DNA binding"/>
    <property type="evidence" value="ECO:0007669"/>
    <property type="project" value="UniProtKB-KW"/>
</dbReference>
<gene>
    <name evidence="16" type="ORF">GIB67_019286</name>
</gene>
<dbReference type="Gene3D" id="1.10.520.10">
    <property type="match status" value="1"/>
</dbReference>
<keyword evidence="11" id="KW-0539">Nucleus</keyword>
<keyword evidence="7 13" id="KW-0408">Iron</keyword>
<protein>
    <recommendedName>
        <fullName evidence="13">Peroxidase</fullName>
        <ecNumber evidence="13">1.11.1.7</ecNumber>
    </recommendedName>
</protein>
<dbReference type="Pfam" id="PF00141">
    <property type="entry name" value="peroxidase"/>
    <property type="match status" value="1"/>
</dbReference>
<comment type="cofactor">
    <cofactor evidence="12 13">
        <name>Ca(2+)</name>
        <dbReference type="ChEBI" id="CHEBI:29108"/>
    </cofactor>
    <text evidence="12 13">Binds 2 calcium ions per subunit.</text>
</comment>
<dbReference type="PANTHER" id="PTHR31194:SF133">
    <property type="entry name" value="AP2_ERF DOMAIN-CONTAINING PROTEIN"/>
    <property type="match status" value="1"/>
</dbReference>
<sequence>MAAEIKDSSQRVRLWLETFDTPEEAARAYDEAARTLRGENARANFTMQMDSFPSNGGGVVSPEFDPRRGVNFASLKSKLSKNLQSIMARTKENKSAKSRVSDHFTFASIFHRNHQYQNPVDIKNLEKAVQPSIIVPHVADEASFCNSSSASDCSYTGSIDCVEFRPTLGTDSDGSDIGDHGYLNDHGFVDQMMAGWIDNPEASEETRTSKRDVMSVLLDSTSGNKAERDDSPNISLRAFYVIEEAKAKIERVCPRTISCADIVATAARDVVAMVGGPYWDVLRRDCNSSSSKKIDDEEKDTMNLTEEVSSDEALQLSCDDVNESWIVDLGVCFHATANVGFLTNMVKGDFDTVFITDKSARNITGKGNASVVAYTPDSIRVSQYCIVEDSQHCIIEDKQHSRSYHKSSTY</sequence>
<dbReference type="InterPro" id="IPR036955">
    <property type="entry name" value="AP2/ERF_dom_sf"/>
</dbReference>
<dbReference type="GO" id="GO:0140825">
    <property type="term" value="F:lactoperoxidase activity"/>
    <property type="evidence" value="ECO:0007669"/>
    <property type="project" value="UniProtKB-EC"/>
</dbReference>
<comment type="caution">
    <text evidence="16">The sequence shown here is derived from an EMBL/GenBank/DDBJ whole genome shotgun (WGS) entry which is preliminary data.</text>
</comment>
<keyword evidence="8" id="KW-0805">Transcription regulation</keyword>
<comment type="subcellular location">
    <subcellularLocation>
        <location evidence="2">Nucleus</location>
    </subcellularLocation>
    <subcellularLocation>
        <location evidence="13">Secreted</location>
    </subcellularLocation>
</comment>
<keyword evidence="13" id="KW-0376">Hydrogen peroxide</keyword>
<evidence type="ECO:0000256" key="11">
    <source>
        <dbReference type="ARBA" id="ARBA00023242"/>
    </source>
</evidence>
<dbReference type="GO" id="GO:0042744">
    <property type="term" value="P:hydrogen peroxide catabolic process"/>
    <property type="evidence" value="ECO:0007669"/>
    <property type="project" value="UniProtKB-KW"/>
</dbReference>
<keyword evidence="6 13" id="KW-0560">Oxidoreductase</keyword>
<feature type="domain" description="AP2/ERF" evidence="15">
    <location>
        <begin position="1"/>
        <end position="46"/>
    </location>
</feature>
<dbReference type="Gene3D" id="3.30.730.10">
    <property type="entry name" value="AP2/ERF domain"/>
    <property type="match status" value="1"/>
</dbReference>
<evidence type="ECO:0000256" key="13">
    <source>
        <dbReference type="RuleBase" id="RU362060"/>
    </source>
</evidence>
<keyword evidence="13" id="KW-0964">Secreted</keyword>
<dbReference type="SMART" id="SM00380">
    <property type="entry name" value="AP2"/>
    <property type="match status" value="1"/>
</dbReference>
<dbReference type="SUPFAM" id="SSF48113">
    <property type="entry name" value="Heme-dependent peroxidases"/>
    <property type="match status" value="1"/>
</dbReference>
<reference evidence="16 17" key="1">
    <citation type="journal article" date="2020" name="IScience">
        <title>Genome Sequencing of the Endangered Kingdonia uniflora (Circaeasteraceae, Ranunculales) Reveals Potential Mechanisms of Evolutionary Specialization.</title>
        <authorList>
            <person name="Sun Y."/>
            <person name="Deng T."/>
            <person name="Zhang A."/>
            <person name="Moore M.J."/>
            <person name="Landis J.B."/>
            <person name="Lin N."/>
            <person name="Zhang H."/>
            <person name="Zhang X."/>
            <person name="Huang J."/>
            <person name="Zhang X."/>
            <person name="Sun H."/>
            <person name="Wang H."/>
        </authorList>
    </citation>
    <scope>NUCLEOTIDE SEQUENCE [LARGE SCALE GENOMIC DNA]</scope>
    <source>
        <strain evidence="16">TB1705</strain>
        <tissue evidence="16">Leaf</tissue>
    </source>
</reference>
<evidence type="ECO:0000313" key="17">
    <source>
        <dbReference type="Proteomes" id="UP000541444"/>
    </source>
</evidence>
<dbReference type="GO" id="GO:0020037">
    <property type="term" value="F:heme binding"/>
    <property type="evidence" value="ECO:0007669"/>
    <property type="project" value="UniProtKB-UniRule"/>
</dbReference>
<comment type="similarity">
    <text evidence="13">Belongs to the peroxidase family. Classical plant (class III) peroxidase subfamily.</text>
</comment>
<dbReference type="CDD" id="cd00018">
    <property type="entry name" value="AP2"/>
    <property type="match status" value="1"/>
</dbReference>
<organism evidence="16 17">
    <name type="scientific">Kingdonia uniflora</name>
    <dbReference type="NCBI Taxonomy" id="39325"/>
    <lineage>
        <taxon>Eukaryota</taxon>
        <taxon>Viridiplantae</taxon>
        <taxon>Streptophyta</taxon>
        <taxon>Embryophyta</taxon>
        <taxon>Tracheophyta</taxon>
        <taxon>Spermatophyta</taxon>
        <taxon>Magnoliopsida</taxon>
        <taxon>Ranunculales</taxon>
        <taxon>Circaeasteraceae</taxon>
        <taxon>Kingdonia</taxon>
    </lineage>
</organism>
<evidence type="ECO:0000256" key="6">
    <source>
        <dbReference type="ARBA" id="ARBA00023002"/>
    </source>
</evidence>
<dbReference type="InterPro" id="IPR002016">
    <property type="entry name" value="Haem_peroxidase"/>
</dbReference>
<keyword evidence="17" id="KW-1185">Reference proteome</keyword>
<dbReference type="GO" id="GO:0046872">
    <property type="term" value="F:metal ion binding"/>
    <property type="evidence" value="ECO:0007669"/>
    <property type="project" value="UniProtKB-UniRule"/>
</dbReference>
<dbReference type="EC" id="1.11.1.7" evidence="13"/>
<keyword evidence="4 13" id="KW-0349">Heme</keyword>
<feature type="binding site" evidence="12">
    <location>
        <position position="227"/>
    </location>
    <ligand>
        <name>Ca(2+)</name>
        <dbReference type="ChEBI" id="CHEBI:29108"/>
        <label>1</label>
    </ligand>
</feature>
<evidence type="ECO:0000256" key="1">
    <source>
        <dbReference type="ARBA" id="ARBA00000189"/>
    </source>
</evidence>
<keyword evidence="3 13" id="KW-0575">Peroxidase</keyword>
<accession>A0A7J7N091</accession>
<dbReference type="GO" id="GO:0006979">
    <property type="term" value="P:response to oxidative stress"/>
    <property type="evidence" value="ECO:0007669"/>
    <property type="project" value="UniProtKB-UniRule"/>
</dbReference>
<dbReference type="GO" id="GO:0005576">
    <property type="term" value="C:extracellular region"/>
    <property type="evidence" value="ECO:0007669"/>
    <property type="project" value="UniProtKB-SubCell"/>
</dbReference>
<comment type="catalytic activity">
    <reaction evidence="1 13">
        <text>2 a phenolic donor + H2O2 = 2 a phenolic radical donor + 2 H2O</text>
        <dbReference type="Rhea" id="RHEA:56136"/>
        <dbReference type="ChEBI" id="CHEBI:15377"/>
        <dbReference type="ChEBI" id="CHEBI:16240"/>
        <dbReference type="ChEBI" id="CHEBI:139520"/>
        <dbReference type="ChEBI" id="CHEBI:139521"/>
        <dbReference type="EC" id="1.11.1.7"/>
    </reaction>
</comment>
<keyword evidence="5 12" id="KW-0479">Metal-binding</keyword>
<evidence type="ECO:0000256" key="7">
    <source>
        <dbReference type="ARBA" id="ARBA00023004"/>
    </source>
</evidence>
<evidence type="ECO:0000256" key="3">
    <source>
        <dbReference type="ARBA" id="ARBA00022559"/>
    </source>
</evidence>
<feature type="domain" description="Plant heme peroxidase family profile" evidence="14">
    <location>
        <begin position="215"/>
        <end position="281"/>
    </location>
</feature>
<feature type="binding site" evidence="12">
    <location>
        <position position="215"/>
    </location>
    <ligand>
        <name>Ca(2+)</name>
        <dbReference type="ChEBI" id="CHEBI:29108"/>
        <label>1</label>
    </ligand>
</feature>
<dbReference type="OrthoDB" id="773121at2759"/>
<dbReference type="EMBL" id="JACGCM010001165">
    <property type="protein sequence ID" value="KAF6160517.1"/>
    <property type="molecule type" value="Genomic_DNA"/>
</dbReference>
<dbReference type="GO" id="GO:0003700">
    <property type="term" value="F:DNA-binding transcription factor activity"/>
    <property type="evidence" value="ECO:0007669"/>
    <property type="project" value="InterPro"/>
</dbReference>
<evidence type="ECO:0000259" key="14">
    <source>
        <dbReference type="PROSITE" id="PS50873"/>
    </source>
</evidence>
<dbReference type="AlphaFoldDB" id="A0A7J7N091"/>
<dbReference type="PANTHER" id="PTHR31194">
    <property type="entry name" value="SHN SHINE , DNA BINDING / TRANSCRIPTION FACTOR"/>
    <property type="match status" value="1"/>
</dbReference>
<dbReference type="InterPro" id="IPR050913">
    <property type="entry name" value="AP2/ERF_ERF"/>
</dbReference>
<evidence type="ECO:0000313" key="16">
    <source>
        <dbReference type="EMBL" id="KAF6160517.1"/>
    </source>
</evidence>
<dbReference type="PRINTS" id="PR00461">
    <property type="entry name" value="PLPEROXIDASE"/>
</dbReference>
<evidence type="ECO:0000256" key="2">
    <source>
        <dbReference type="ARBA" id="ARBA00004123"/>
    </source>
</evidence>
<dbReference type="SUPFAM" id="SSF54171">
    <property type="entry name" value="DNA-binding domain"/>
    <property type="match status" value="1"/>
</dbReference>
<evidence type="ECO:0000256" key="9">
    <source>
        <dbReference type="ARBA" id="ARBA00023125"/>
    </source>
</evidence>
<dbReference type="GO" id="GO:0005634">
    <property type="term" value="C:nucleus"/>
    <property type="evidence" value="ECO:0007669"/>
    <property type="project" value="UniProtKB-SubCell"/>
</dbReference>
<dbReference type="PROSITE" id="PS50873">
    <property type="entry name" value="PEROXIDASE_4"/>
    <property type="match status" value="1"/>
</dbReference>
<dbReference type="InterPro" id="IPR001471">
    <property type="entry name" value="AP2/ERF_dom"/>
</dbReference>
<evidence type="ECO:0000256" key="8">
    <source>
        <dbReference type="ARBA" id="ARBA00023015"/>
    </source>
</evidence>
<keyword evidence="10" id="KW-0804">Transcription</keyword>
<dbReference type="Proteomes" id="UP000541444">
    <property type="component" value="Unassembled WGS sequence"/>
</dbReference>
<name>A0A7J7N091_9MAGN</name>
<dbReference type="InterPro" id="IPR016177">
    <property type="entry name" value="DNA-bd_dom_sf"/>
</dbReference>
<keyword evidence="9" id="KW-0238">DNA-binding</keyword>
<proteinExistence type="inferred from homology"/>
<comment type="cofactor">
    <cofactor evidence="13">
        <name>heme b</name>
        <dbReference type="ChEBI" id="CHEBI:60344"/>
    </cofactor>
    <text evidence="13">Binds 1 heme b (iron(II)-protoporphyrin IX) group per subunit.</text>
</comment>
<evidence type="ECO:0000256" key="4">
    <source>
        <dbReference type="ARBA" id="ARBA00022617"/>
    </source>
</evidence>
<dbReference type="InterPro" id="IPR010255">
    <property type="entry name" value="Haem_peroxidase_sf"/>
</dbReference>
<dbReference type="PROSITE" id="PS51032">
    <property type="entry name" value="AP2_ERF"/>
    <property type="match status" value="1"/>
</dbReference>
<dbReference type="InterPro" id="IPR000823">
    <property type="entry name" value="Peroxidase_pln"/>
</dbReference>
<evidence type="ECO:0000256" key="10">
    <source>
        <dbReference type="ARBA" id="ARBA00023163"/>
    </source>
</evidence>
<comment type="function">
    <text evidence="13">Removal of H(2)O(2), oxidation of toxic reductants, biosynthesis and degradation of lignin, suberization, auxin catabolism, response to environmental stresses such as wounding, pathogen attack and oxidative stress.</text>
</comment>
<evidence type="ECO:0000259" key="15">
    <source>
        <dbReference type="PROSITE" id="PS51032"/>
    </source>
</evidence>
<evidence type="ECO:0000256" key="12">
    <source>
        <dbReference type="PIRSR" id="PIRSR600823-3"/>
    </source>
</evidence>